<dbReference type="PROSITE" id="PS00107">
    <property type="entry name" value="PROTEIN_KINASE_ATP"/>
    <property type="match status" value="1"/>
</dbReference>
<evidence type="ECO:0000256" key="11">
    <source>
        <dbReference type="SAM" id="Coils"/>
    </source>
</evidence>
<comment type="similarity">
    <text evidence="1">Belongs to the protein kinase superfamily. NEK Ser/Thr protein kinase family. NIMA subfamily.</text>
</comment>
<reference evidence="13 14" key="2">
    <citation type="journal article" date="2013" name="Genome Biol. Evol.">
        <title>Genome sequencing of Giardia lamblia genotypes A2 and B isolates (DH and GS) and comparative analysis with the genomes of genotypes A1 and E (WB and Pig).</title>
        <authorList>
            <person name="Adam R.D."/>
            <person name="Dahlstrom E.W."/>
            <person name="Martens C.A."/>
            <person name="Bruno D.P."/>
            <person name="Barbian K.D."/>
            <person name="Ricklefs S.M."/>
            <person name="Hernandez M.M."/>
            <person name="Narla N.P."/>
            <person name="Patel R.B."/>
            <person name="Porcella S.F."/>
            <person name="Nash T.E."/>
        </authorList>
    </citation>
    <scope>NUCLEOTIDE SEQUENCE [LARGE SCALE GENOMIC DNA]</scope>
    <source>
        <strain evidence="13 14">GS</strain>
    </source>
</reference>
<dbReference type="PROSITE" id="PS00108">
    <property type="entry name" value="PROTEIN_KINASE_ST"/>
    <property type="match status" value="1"/>
</dbReference>
<dbReference type="Pfam" id="PF12796">
    <property type="entry name" value="Ank_2"/>
    <property type="match status" value="1"/>
</dbReference>
<comment type="catalytic activity">
    <reaction evidence="8">
        <text>L-threonyl-[protein] + ATP = O-phospho-L-threonyl-[protein] + ADP + H(+)</text>
        <dbReference type="Rhea" id="RHEA:46608"/>
        <dbReference type="Rhea" id="RHEA-COMP:11060"/>
        <dbReference type="Rhea" id="RHEA-COMP:11605"/>
        <dbReference type="ChEBI" id="CHEBI:15378"/>
        <dbReference type="ChEBI" id="CHEBI:30013"/>
        <dbReference type="ChEBI" id="CHEBI:30616"/>
        <dbReference type="ChEBI" id="CHEBI:61977"/>
        <dbReference type="ChEBI" id="CHEBI:456216"/>
        <dbReference type="EC" id="2.7.11.1"/>
    </reaction>
</comment>
<organism evidence="13 14">
    <name type="scientific">Giardia intestinalis</name>
    <name type="common">Giardia lamblia</name>
    <dbReference type="NCBI Taxonomy" id="5741"/>
    <lineage>
        <taxon>Eukaryota</taxon>
        <taxon>Metamonada</taxon>
        <taxon>Diplomonadida</taxon>
        <taxon>Hexamitidae</taxon>
        <taxon>Giardiinae</taxon>
        <taxon>Giardia</taxon>
    </lineage>
</organism>
<dbReference type="OrthoDB" id="541276at2759"/>
<dbReference type="AlphaFoldDB" id="V6U1A4"/>
<dbReference type="InterPro" id="IPR017441">
    <property type="entry name" value="Protein_kinase_ATP_BS"/>
</dbReference>
<dbReference type="SUPFAM" id="SSF56112">
    <property type="entry name" value="Protein kinase-like (PK-like)"/>
    <property type="match status" value="1"/>
</dbReference>
<dbReference type="InterPro" id="IPR000719">
    <property type="entry name" value="Prot_kinase_dom"/>
</dbReference>
<dbReference type="Gene3D" id="3.30.200.20">
    <property type="entry name" value="Phosphorylase Kinase, domain 1"/>
    <property type="match status" value="1"/>
</dbReference>
<dbReference type="VEuPathDB" id="GiardiaDB:DHA2_152348"/>
<keyword evidence="5 10" id="KW-0547">Nucleotide-binding</keyword>
<accession>V6U1A4</accession>
<comment type="caution">
    <text evidence="13">The sequence shown here is derived from an EMBL/GenBank/DDBJ whole genome shotgun (WGS) entry which is preliminary data.</text>
</comment>
<evidence type="ECO:0000256" key="3">
    <source>
        <dbReference type="ARBA" id="ARBA00022527"/>
    </source>
</evidence>
<evidence type="ECO:0000256" key="1">
    <source>
        <dbReference type="ARBA" id="ARBA00010886"/>
    </source>
</evidence>
<dbReference type="PANTHER" id="PTHR43671">
    <property type="entry name" value="SERINE/THREONINE-PROTEIN KINASE NEK"/>
    <property type="match status" value="1"/>
</dbReference>
<keyword evidence="6" id="KW-0418">Kinase</keyword>
<feature type="binding site" evidence="10">
    <location>
        <position position="61"/>
    </location>
    <ligand>
        <name>ATP</name>
        <dbReference type="ChEBI" id="CHEBI:30616"/>
    </ligand>
</feature>
<gene>
    <name evidence="13" type="ORF">GSB_153956</name>
</gene>
<evidence type="ECO:0000256" key="8">
    <source>
        <dbReference type="ARBA" id="ARBA00047899"/>
    </source>
</evidence>
<keyword evidence="4" id="KW-0808">Transferase</keyword>
<dbReference type="VEuPathDB" id="GiardiaDB:GL50803_008860"/>
<evidence type="ECO:0000256" key="6">
    <source>
        <dbReference type="ARBA" id="ARBA00022777"/>
    </source>
</evidence>
<dbReference type="VEuPathDB" id="GiardiaDB:GL50803_0060027"/>
<evidence type="ECO:0000256" key="7">
    <source>
        <dbReference type="ARBA" id="ARBA00022840"/>
    </source>
</evidence>
<dbReference type="InterPro" id="IPR036770">
    <property type="entry name" value="Ankyrin_rpt-contain_sf"/>
</dbReference>
<feature type="domain" description="Protein kinase" evidence="12">
    <location>
        <begin position="35"/>
        <end position="298"/>
    </location>
</feature>
<dbReference type="CDD" id="cd14014">
    <property type="entry name" value="STKc_PknB_like"/>
    <property type="match status" value="1"/>
</dbReference>
<dbReference type="SUPFAM" id="SSF48403">
    <property type="entry name" value="Ankyrin repeat"/>
    <property type="match status" value="1"/>
</dbReference>
<evidence type="ECO:0000256" key="2">
    <source>
        <dbReference type="ARBA" id="ARBA00012513"/>
    </source>
</evidence>
<reference evidence="14" key="1">
    <citation type="submission" date="2012-02" db="EMBL/GenBank/DDBJ databases">
        <title>Genome sequencing of Giardia lamblia Genotypes A2 and B isolates (DH and GS) and comparative analysis with the genomes of Genotypes A1 and E (WB and Pig).</title>
        <authorList>
            <person name="Adam R."/>
            <person name="Dahlstrom E."/>
            <person name="Martens C."/>
            <person name="Bruno D."/>
            <person name="Barbian K."/>
            <person name="Porcella S.F."/>
            <person name="Nash T."/>
        </authorList>
    </citation>
    <scope>NUCLEOTIDE SEQUENCE</scope>
    <source>
        <strain evidence="14">GS</strain>
    </source>
</reference>
<evidence type="ECO:0000256" key="4">
    <source>
        <dbReference type="ARBA" id="ARBA00022679"/>
    </source>
</evidence>
<dbReference type="PROSITE" id="PS50011">
    <property type="entry name" value="PROTEIN_KINASE_DOM"/>
    <property type="match status" value="1"/>
</dbReference>
<evidence type="ECO:0000256" key="9">
    <source>
        <dbReference type="ARBA" id="ARBA00048679"/>
    </source>
</evidence>
<name>V6U1A4_GIAIN</name>
<sequence length="525" mass="57736">MSPDGSTGPCNVDTDAEPAAGSHDALTFSLDELKKRIGERLGGGMFGVVYAVDGFPNLAVKEILLDGLDQHSIDAAKLELATLPALSHPGVLKYHQVLVDDSFAYIVMDRHDTSLGVLITKHRRRREPIPTEMTVALAAQIAGALAYLHSAHGVDANGDPYQGVVHRDLKPANILVSEDGSRVVLADFGLCKDALRSGTTLAGTKPYMAPEVFIHHKTSRASDIWALGVITYELATLKRPDFTKTGRPENVFTSGWSPDLSPVKDDFIREILERIFVLDPEERPTAKELAELFQKPDISKKELKAQVKTLEASLDSANMKVEFLERSLGAKTDEVNGLKKTLTTKSAEIDSLKKEFETKSTKIDALEKQFTKATEDLKGAGRQHKLEMDQQRRETARQKKRLDAALKTANNEIASLKKELEEQHRFTPMGDWTPLMRAVFVGDIEAARTHLTDRNKKNNKGDTALIIAAREGHGDIVSLLNPTDKKRVTALMRAAARGDAKLVELLAPLQKGQGQGREYGVRSCP</sequence>
<keyword evidence="7 10" id="KW-0067">ATP-binding</keyword>
<dbReference type="GO" id="GO:0005524">
    <property type="term" value="F:ATP binding"/>
    <property type="evidence" value="ECO:0007669"/>
    <property type="project" value="UniProtKB-UniRule"/>
</dbReference>
<protein>
    <recommendedName>
        <fullName evidence="2">non-specific serine/threonine protein kinase</fullName>
        <ecNumber evidence="2">2.7.11.1</ecNumber>
    </recommendedName>
</protein>
<dbReference type="Gene3D" id="1.10.510.10">
    <property type="entry name" value="Transferase(Phosphotransferase) domain 1"/>
    <property type="match status" value="1"/>
</dbReference>
<evidence type="ECO:0000256" key="10">
    <source>
        <dbReference type="PROSITE-ProRule" id="PRU10141"/>
    </source>
</evidence>
<dbReference type="VEuPathDB" id="GiardiaDB:QR46_4937"/>
<feature type="coiled-coil region" evidence="11">
    <location>
        <begin position="300"/>
        <end position="426"/>
    </location>
</feature>
<evidence type="ECO:0000256" key="5">
    <source>
        <dbReference type="ARBA" id="ARBA00022741"/>
    </source>
</evidence>
<dbReference type="InterPro" id="IPR011009">
    <property type="entry name" value="Kinase-like_dom_sf"/>
</dbReference>
<evidence type="ECO:0000313" key="13">
    <source>
        <dbReference type="EMBL" id="ESU43040.1"/>
    </source>
</evidence>
<dbReference type="GO" id="GO:0004674">
    <property type="term" value="F:protein serine/threonine kinase activity"/>
    <property type="evidence" value="ECO:0007669"/>
    <property type="project" value="UniProtKB-KW"/>
</dbReference>
<dbReference type="Gene3D" id="1.25.40.20">
    <property type="entry name" value="Ankyrin repeat-containing domain"/>
    <property type="match status" value="1"/>
</dbReference>
<dbReference type="SMART" id="SM00220">
    <property type="entry name" value="S_TKc"/>
    <property type="match status" value="1"/>
</dbReference>
<comment type="catalytic activity">
    <reaction evidence="9">
        <text>L-seryl-[protein] + ATP = O-phospho-L-seryl-[protein] + ADP + H(+)</text>
        <dbReference type="Rhea" id="RHEA:17989"/>
        <dbReference type="Rhea" id="RHEA-COMP:9863"/>
        <dbReference type="Rhea" id="RHEA-COMP:11604"/>
        <dbReference type="ChEBI" id="CHEBI:15378"/>
        <dbReference type="ChEBI" id="CHEBI:29999"/>
        <dbReference type="ChEBI" id="CHEBI:30616"/>
        <dbReference type="ChEBI" id="CHEBI:83421"/>
        <dbReference type="ChEBI" id="CHEBI:456216"/>
        <dbReference type="EC" id="2.7.11.1"/>
    </reaction>
</comment>
<dbReference type="InterPro" id="IPR008271">
    <property type="entry name" value="Ser/Thr_kinase_AS"/>
</dbReference>
<dbReference type="EMBL" id="AHHH01000062">
    <property type="protein sequence ID" value="ESU43040.1"/>
    <property type="molecule type" value="Genomic_DNA"/>
</dbReference>
<proteinExistence type="inferred from homology"/>
<evidence type="ECO:0000259" key="12">
    <source>
        <dbReference type="PROSITE" id="PS50011"/>
    </source>
</evidence>
<keyword evidence="11" id="KW-0175">Coiled coil</keyword>
<dbReference type="Proteomes" id="UP000018040">
    <property type="component" value="Unassembled WGS sequence"/>
</dbReference>
<dbReference type="PANTHER" id="PTHR43671:SF98">
    <property type="entry name" value="SERINE_THREONINE-PROTEIN KINASE NEK11"/>
    <property type="match status" value="1"/>
</dbReference>
<dbReference type="InterPro" id="IPR050660">
    <property type="entry name" value="NEK_Ser/Thr_kinase"/>
</dbReference>
<keyword evidence="3" id="KW-0723">Serine/threonine-protein kinase</keyword>
<dbReference type="Gene3D" id="1.20.5.340">
    <property type="match status" value="1"/>
</dbReference>
<dbReference type="EC" id="2.7.11.1" evidence="2"/>
<dbReference type="Pfam" id="PF00069">
    <property type="entry name" value="Pkinase"/>
    <property type="match status" value="1"/>
</dbReference>
<evidence type="ECO:0000313" key="14">
    <source>
        <dbReference type="Proteomes" id="UP000018040"/>
    </source>
</evidence>
<dbReference type="VEuPathDB" id="GiardiaDB:GL50581_2569"/>
<dbReference type="InterPro" id="IPR002110">
    <property type="entry name" value="Ankyrin_rpt"/>
</dbReference>